<sequence length="344" mass="37704">MTSSVRPPQPLGVELWPPVVGTTSRGRPRFVITVGSTNAAELAELVRRIRNCKGSEACRRIQEDVQMLNHPEQLTGWVDSMLPVIYAALTQPYVPTIDITSDVTAFDFGAAPWVEYNFENGKQQSFTQAFDLFGVSRKAADEGLMSYLDAGRAAVYAEYAPFHEPRRPISTGVAPVYAVFAGPRATQVDGERLNASLSSIGWDVANPTSLRTVSLVKRYPVDRWKESLLEALSEQGITLESWTLSTRQLTMLQALPADEGYKGVTSVGPPGSVWKDGGFEWLGPYHVEGILILAVSVNRHLVRSRGIAGEWPGWRRDDLAGLRPSLLDEGVQIGTPQHSAASLQ</sequence>
<gene>
    <name evidence="1" type="ORF">MKK02DRAFT_30965</name>
</gene>
<evidence type="ECO:0000313" key="2">
    <source>
        <dbReference type="Proteomes" id="UP001164286"/>
    </source>
</evidence>
<dbReference type="EMBL" id="JAKWFO010000016">
    <property type="protein sequence ID" value="KAI9632005.1"/>
    <property type="molecule type" value="Genomic_DNA"/>
</dbReference>
<comment type="caution">
    <text evidence="1">The sequence shown here is derived from an EMBL/GenBank/DDBJ whole genome shotgun (WGS) entry which is preliminary data.</text>
</comment>
<protein>
    <submittedName>
        <fullName evidence="1">Uncharacterized protein</fullName>
    </submittedName>
</protein>
<dbReference type="GeneID" id="77727386"/>
<dbReference type="Proteomes" id="UP001164286">
    <property type="component" value="Unassembled WGS sequence"/>
</dbReference>
<reference evidence="1" key="1">
    <citation type="journal article" date="2022" name="G3 (Bethesda)">
        <title>High quality genome of the basidiomycete yeast Dioszegia hungarica PDD-24b-2 isolated from cloud water.</title>
        <authorList>
            <person name="Jarrige D."/>
            <person name="Haridas S."/>
            <person name="Bleykasten-Grosshans C."/>
            <person name="Joly M."/>
            <person name="Nadalig T."/>
            <person name="Sancelme M."/>
            <person name="Vuilleumier S."/>
            <person name="Grigoriev I.V."/>
            <person name="Amato P."/>
            <person name="Bringel F."/>
        </authorList>
    </citation>
    <scope>NUCLEOTIDE SEQUENCE</scope>
    <source>
        <strain evidence="1">PDD-24b-2</strain>
    </source>
</reference>
<keyword evidence="2" id="KW-1185">Reference proteome</keyword>
<organism evidence="1 2">
    <name type="scientific">Dioszegia hungarica</name>
    <dbReference type="NCBI Taxonomy" id="4972"/>
    <lineage>
        <taxon>Eukaryota</taxon>
        <taxon>Fungi</taxon>
        <taxon>Dikarya</taxon>
        <taxon>Basidiomycota</taxon>
        <taxon>Agaricomycotina</taxon>
        <taxon>Tremellomycetes</taxon>
        <taxon>Tremellales</taxon>
        <taxon>Bulleribasidiaceae</taxon>
        <taxon>Dioszegia</taxon>
    </lineage>
</organism>
<evidence type="ECO:0000313" key="1">
    <source>
        <dbReference type="EMBL" id="KAI9632005.1"/>
    </source>
</evidence>
<accession>A0AA38H165</accession>
<dbReference type="AlphaFoldDB" id="A0AA38H165"/>
<dbReference type="RefSeq" id="XP_052941782.1">
    <property type="nucleotide sequence ID" value="XM_053088181.1"/>
</dbReference>
<name>A0AA38H165_9TREE</name>
<proteinExistence type="predicted"/>